<feature type="region of interest" description="Disordered" evidence="1">
    <location>
        <begin position="108"/>
        <end position="167"/>
    </location>
</feature>
<dbReference type="GO" id="GO:0000981">
    <property type="term" value="F:DNA-binding transcription factor activity, RNA polymerase II-specific"/>
    <property type="evidence" value="ECO:0007669"/>
    <property type="project" value="InterPro"/>
</dbReference>
<accession>A0A9P5TVM0</accession>
<feature type="region of interest" description="Disordered" evidence="1">
    <location>
        <begin position="175"/>
        <end position="194"/>
    </location>
</feature>
<dbReference type="EMBL" id="JADNYJ010000001">
    <property type="protein sequence ID" value="KAF8913817.1"/>
    <property type="molecule type" value="Genomic_DNA"/>
</dbReference>
<comment type="caution">
    <text evidence="3">The sequence shown here is derived from an EMBL/GenBank/DDBJ whole genome shotgun (WGS) entry which is preliminary data.</text>
</comment>
<organism evidence="3 4">
    <name type="scientific">Gymnopilus junonius</name>
    <name type="common">Spectacular rustgill mushroom</name>
    <name type="synonym">Gymnopilus spectabilis subsp. junonius</name>
    <dbReference type="NCBI Taxonomy" id="109634"/>
    <lineage>
        <taxon>Eukaryota</taxon>
        <taxon>Fungi</taxon>
        <taxon>Dikarya</taxon>
        <taxon>Basidiomycota</taxon>
        <taxon>Agaricomycotina</taxon>
        <taxon>Agaricomycetes</taxon>
        <taxon>Agaricomycetidae</taxon>
        <taxon>Agaricales</taxon>
        <taxon>Agaricineae</taxon>
        <taxon>Hymenogastraceae</taxon>
        <taxon>Gymnopilus</taxon>
    </lineage>
</organism>
<feature type="domain" description="Zn(2)-C6 fungal-type" evidence="2">
    <location>
        <begin position="20"/>
        <end position="56"/>
    </location>
</feature>
<evidence type="ECO:0000256" key="1">
    <source>
        <dbReference type="SAM" id="MobiDB-lite"/>
    </source>
</evidence>
<keyword evidence="4" id="KW-1185">Reference proteome</keyword>
<proteinExistence type="predicted"/>
<dbReference type="PROSITE" id="PS50048">
    <property type="entry name" value="ZN2_CY6_FUNGAL_2"/>
    <property type="match status" value="1"/>
</dbReference>
<dbReference type="GO" id="GO:0008270">
    <property type="term" value="F:zinc ion binding"/>
    <property type="evidence" value="ECO:0007669"/>
    <property type="project" value="InterPro"/>
</dbReference>
<gene>
    <name evidence="3" type="ORF">CPB84DRAFT_1741733</name>
</gene>
<dbReference type="PROSITE" id="PS00463">
    <property type="entry name" value="ZN2_CY6_FUNGAL_1"/>
    <property type="match status" value="1"/>
</dbReference>
<dbReference type="Pfam" id="PF00172">
    <property type="entry name" value="Zn_clus"/>
    <property type="match status" value="1"/>
</dbReference>
<sequence length="194" mass="21878">MDNSASQTTISREPKRVPMACTICRQKKLKCRPLPTSSDNQKRCQRCVEANLQCIFVPVSSGQPVSISSTQQHFQFRVDPGHYDQTYNNHAWGEQQDVFLNDLTSEFTDSREQRGPSMHQEYVDSPLPSSIGLSPQYQFPDGWSGYPSQPSQGIAASPEDPNAGPMQYQVHTVGHTWSGSPMQHQVYPPYDMNR</sequence>
<dbReference type="InterPro" id="IPR036864">
    <property type="entry name" value="Zn2-C6_fun-type_DNA-bd_sf"/>
</dbReference>
<dbReference type="CDD" id="cd00067">
    <property type="entry name" value="GAL4"/>
    <property type="match status" value="1"/>
</dbReference>
<dbReference type="SUPFAM" id="SSF57701">
    <property type="entry name" value="Zn2/Cys6 DNA-binding domain"/>
    <property type="match status" value="1"/>
</dbReference>
<dbReference type="Gene3D" id="4.10.240.10">
    <property type="entry name" value="Zn(2)-C6 fungal-type DNA-binding domain"/>
    <property type="match status" value="1"/>
</dbReference>
<dbReference type="AlphaFoldDB" id="A0A9P5TVM0"/>
<evidence type="ECO:0000259" key="2">
    <source>
        <dbReference type="PROSITE" id="PS50048"/>
    </source>
</evidence>
<evidence type="ECO:0000313" key="3">
    <source>
        <dbReference type="EMBL" id="KAF8913817.1"/>
    </source>
</evidence>
<dbReference type="Proteomes" id="UP000724874">
    <property type="component" value="Unassembled WGS sequence"/>
</dbReference>
<evidence type="ECO:0000313" key="4">
    <source>
        <dbReference type="Proteomes" id="UP000724874"/>
    </source>
</evidence>
<dbReference type="OrthoDB" id="2260578at2759"/>
<dbReference type="SMART" id="SM00066">
    <property type="entry name" value="GAL4"/>
    <property type="match status" value="1"/>
</dbReference>
<feature type="compositionally biased region" description="Polar residues" evidence="1">
    <location>
        <begin position="127"/>
        <end position="137"/>
    </location>
</feature>
<name>A0A9P5TVM0_GYMJU</name>
<reference evidence="3" key="1">
    <citation type="submission" date="2020-11" db="EMBL/GenBank/DDBJ databases">
        <authorList>
            <consortium name="DOE Joint Genome Institute"/>
            <person name="Ahrendt S."/>
            <person name="Riley R."/>
            <person name="Andreopoulos W."/>
            <person name="LaButti K."/>
            <person name="Pangilinan J."/>
            <person name="Ruiz-duenas F.J."/>
            <person name="Barrasa J.M."/>
            <person name="Sanchez-Garcia M."/>
            <person name="Camarero S."/>
            <person name="Miyauchi S."/>
            <person name="Serrano A."/>
            <person name="Linde D."/>
            <person name="Babiker R."/>
            <person name="Drula E."/>
            <person name="Ayuso-Fernandez I."/>
            <person name="Pacheco R."/>
            <person name="Padilla G."/>
            <person name="Ferreira P."/>
            <person name="Barriuso J."/>
            <person name="Kellner H."/>
            <person name="Castanera R."/>
            <person name="Alfaro M."/>
            <person name="Ramirez L."/>
            <person name="Pisabarro A.G."/>
            <person name="Kuo A."/>
            <person name="Tritt A."/>
            <person name="Lipzen A."/>
            <person name="He G."/>
            <person name="Yan M."/>
            <person name="Ng V."/>
            <person name="Cullen D."/>
            <person name="Martin F."/>
            <person name="Rosso M.-N."/>
            <person name="Henrissat B."/>
            <person name="Hibbett D."/>
            <person name="Martinez A.T."/>
            <person name="Grigoriev I.V."/>
        </authorList>
    </citation>
    <scope>NUCLEOTIDE SEQUENCE</scope>
    <source>
        <strain evidence="3">AH 44721</strain>
    </source>
</reference>
<dbReference type="InterPro" id="IPR001138">
    <property type="entry name" value="Zn2Cys6_DnaBD"/>
</dbReference>
<protein>
    <recommendedName>
        <fullName evidence="2">Zn(2)-C6 fungal-type domain-containing protein</fullName>
    </recommendedName>
</protein>